<dbReference type="Pfam" id="PF02790">
    <property type="entry name" value="COX2_TM"/>
    <property type="match status" value="1"/>
</dbReference>
<evidence type="ECO:0000259" key="20">
    <source>
        <dbReference type="PROSITE" id="PS50857"/>
    </source>
</evidence>
<dbReference type="PROSITE" id="PS00078">
    <property type="entry name" value="COX2"/>
    <property type="match status" value="1"/>
</dbReference>
<evidence type="ECO:0000256" key="5">
    <source>
        <dbReference type="ARBA" id="ARBA00022448"/>
    </source>
</evidence>
<dbReference type="FunFam" id="2.60.40.420:FF:000001">
    <property type="entry name" value="Cytochrome c oxidase subunit 2"/>
    <property type="match status" value="1"/>
</dbReference>
<evidence type="ECO:0000256" key="7">
    <source>
        <dbReference type="ARBA" id="ARBA00022692"/>
    </source>
</evidence>
<feature type="transmembrane region" description="Helical" evidence="19">
    <location>
        <begin position="63"/>
        <end position="87"/>
    </location>
</feature>
<dbReference type="GO" id="GO:0005743">
    <property type="term" value="C:mitochondrial inner membrane"/>
    <property type="evidence" value="ECO:0007669"/>
    <property type="project" value="UniProtKB-SubCell"/>
</dbReference>
<geneLocation type="mitochondrion" evidence="22"/>
<dbReference type="CDD" id="cd13912">
    <property type="entry name" value="CcO_II_C"/>
    <property type="match status" value="1"/>
</dbReference>
<feature type="transmembrane region" description="Helical" evidence="19">
    <location>
        <begin position="20"/>
        <end position="43"/>
    </location>
</feature>
<dbReference type="PROSITE" id="PS50857">
    <property type="entry name" value="COX2_CUA"/>
    <property type="match status" value="1"/>
</dbReference>
<dbReference type="InterPro" id="IPR008972">
    <property type="entry name" value="Cupredoxin"/>
</dbReference>
<sequence>MMTWLKLSFQNSNSPLMEQLIFFHDHTIFIIIMIMSMITYMMLFIMKNKFINIKISENQMIEFIWTATPPIILIFIAMPSLHLLYLMDEIKCPILTIKIFGHQWFWSYEYSDFSNIEFEAYMMNELNKNNFRLIEVDNKTILPFKFNIRLLISSDDVIHSWTIPSLAIKIDAIPGRMNQINLFMNRPGIYFGQCSEICGINHSFMPIQIESINLNKFIYWIKNF</sequence>
<dbReference type="InterPro" id="IPR001505">
    <property type="entry name" value="Copper_CuA"/>
</dbReference>
<evidence type="ECO:0000313" key="22">
    <source>
        <dbReference type="EMBL" id="QHN89263.1"/>
    </source>
</evidence>
<dbReference type="AlphaFoldDB" id="A0A6B9VGU5"/>
<evidence type="ECO:0000256" key="18">
    <source>
        <dbReference type="RuleBase" id="RU000457"/>
    </source>
</evidence>
<keyword evidence="7 18" id="KW-0812">Transmembrane</keyword>
<keyword evidence="10" id="KW-0460">Magnesium</keyword>
<dbReference type="GO" id="GO:0042773">
    <property type="term" value="P:ATP synthesis coupled electron transport"/>
    <property type="evidence" value="ECO:0007669"/>
    <property type="project" value="TreeGrafter"/>
</dbReference>
<comment type="subcellular location">
    <subcellularLocation>
        <location evidence="1 18">Mitochondrion inner membrane</location>
        <topology evidence="1 18">Multi-pass membrane protein</topology>
    </subcellularLocation>
</comment>
<dbReference type="InterPro" id="IPR011759">
    <property type="entry name" value="Cyt_c_oxidase_su2_TM_dom"/>
</dbReference>
<evidence type="ECO:0000256" key="9">
    <source>
        <dbReference type="ARBA" id="ARBA00022792"/>
    </source>
</evidence>
<keyword evidence="14 18" id="KW-0186">Copper</keyword>
<name>A0A6B9VGU5_9HEMI</name>
<keyword evidence="12 18" id="KW-0249">Electron transport</keyword>
<evidence type="ECO:0000256" key="16">
    <source>
        <dbReference type="ARBA" id="ARBA00023136"/>
    </source>
</evidence>
<accession>A0A6B9VGU5</accession>
<comment type="subunit">
    <text evidence="3">Component of the cytochrome c oxidase (complex IV, CIV), a multisubunit enzyme composed of a catalytic core of 3 subunits and several supernumerary subunits. The complex exists as a monomer or a dimer and forms supercomplexes (SCs) in the inner mitochondrial membrane with ubiquinol-cytochrome c oxidoreductase (cytochrome b-c1 complex, complex III, CIII).</text>
</comment>
<feature type="domain" description="Cytochrome oxidase subunit II transmembrane region profile" evidence="21">
    <location>
        <begin position="1"/>
        <end position="91"/>
    </location>
</feature>
<gene>
    <name evidence="22" type="primary">COII</name>
</gene>
<dbReference type="EMBL" id="MN397939">
    <property type="protein sequence ID" value="QHN89263.1"/>
    <property type="molecule type" value="Genomic_DNA"/>
</dbReference>
<comment type="catalytic activity">
    <reaction evidence="17">
        <text>4 Fe(II)-[cytochrome c] + O2 + 8 H(+)(in) = 4 Fe(III)-[cytochrome c] + 2 H2O + 4 H(+)(out)</text>
        <dbReference type="Rhea" id="RHEA:11436"/>
        <dbReference type="Rhea" id="RHEA-COMP:10350"/>
        <dbReference type="Rhea" id="RHEA-COMP:14399"/>
        <dbReference type="ChEBI" id="CHEBI:15377"/>
        <dbReference type="ChEBI" id="CHEBI:15378"/>
        <dbReference type="ChEBI" id="CHEBI:15379"/>
        <dbReference type="ChEBI" id="CHEBI:29033"/>
        <dbReference type="ChEBI" id="CHEBI:29034"/>
        <dbReference type="EC" id="7.1.1.9"/>
    </reaction>
    <physiologicalReaction direction="left-to-right" evidence="17">
        <dbReference type="Rhea" id="RHEA:11437"/>
    </physiologicalReaction>
</comment>
<dbReference type="PRINTS" id="PR01166">
    <property type="entry name" value="CYCOXIDASEII"/>
</dbReference>
<dbReference type="InterPro" id="IPR045187">
    <property type="entry name" value="CcO_II"/>
</dbReference>
<evidence type="ECO:0000256" key="4">
    <source>
        <dbReference type="ARBA" id="ARBA00015946"/>
    </source>
</evidence>
<evidence type="ECO:0000256" key="13">
    <source>
        <dbReference type="ARBA" id="ARBA00022989"/>
    </source>
</evidence>
<dbReference type="PROSITE" id="PS50999">
    <property type="entry name" value="COX2_TM"/>
    <property type="match status" value="1"/>
</dbReference>
<dbReference type="SUPFAM" id="SSF81464">
    <property type="entry name" value="Cytochrome c oxidase subunit II-like, transmembrane region"/>
    <property type="match status" value="1"/>
</dbReference>
<evidence type="ECO:0000256" key="8">
    <source>
        <dbReference type="ARBA" id="ARBA00022723"/>
    </source>
</evidence>
<keyword evidence="9 18" id="KW-0999">Mitochondrion inner membrane</keyword>
<dbReference type="PANTHER" id="PTHR22888">
    <property type="entry name" value="CYTOCHROME C OXIDASE, SUBUNIT II"/>
    <property type="match status" value="1"/>
</dbReference>
<keyword evidence="6 18" id="KW-0679">Respiratory chain</keyword>
<evidence type="ECO:0000256" key="12">
    <source>
        <dbReference type="ARBA" id="ARBA00022982"/>
    </source>
</evidence>
<dbReference type="SUPFAM" id="SSF49503">
    <property type="entry name" value="Cupredoxins"/>
    <property type="match status" value="1"/>
</dbReference>
<evidence type="ECO:0000256" key="14">
    <source>
        <dbReference type="ARBA" id="ARBA00023008"/>
    </source>
</evidence>
<dbReference type="GO" id="GO:0016491">
    <property type="term" value="F:oxidoreductase activity"/>
    <property type="evidence" value="ECO:0007669"/>
    <property type="project" value="InterPro"/>
</dbReference>
<evidence type="ECO:0000256" key="15">
    <source>
        <dbReference type="ARBA" id="ARBA00023128"/>
    </source>
</evidence>
<keyword evidence="8 18" id="KW-0479">Metal-binding</keyword>
<evidence type="ECO:0000256" key="10">
    <source>
        <dbReference type="ARBA" id="ARBA00022842"/>
    </source>
</evidence>
<keyword evidence="13 19" id="KW-1133">Transmembrane helix</keyword>
<comment type="similarity">
    <text evidence="2 18">Belongs to the cytochrome c oxidase subunit 2 family.</text>
</comment>
<organism evidence="22">
    <name type="scientific">Aphis aurantii</name>
    <name type="common">black citrus aphid</name>
    <dbReference type="NCBI Taxonomy" id="464926"/>
    <lineage>
        <taxon>Eukaryota</taxon>
        <taxon>Metazoa</taxon>
        <taxon>Ecdysozoa</taxon>
        <taxon>Arthropoda</taxon>
        <taxon>Hexapoda</taxon>
        <taxon>Insecta</taxon>
        <taxon>Pterygota</taxon>
        <taxon>Neoptera</taxon>
        <taxon>Paraneoptera</taxon>
        <taxon>Hemiptera</taxon>
        <taxon>Sternorrhyncha</taxon>
        <taxon>Aphidomorpha</taxon>
        <taxon>Aphidoidea</taxon>
        <taxon>Aphididae</taxon>
        <taxon>Aphidini</taxon>
        <taxon>Aphis</taxon>
        <taxon>Toxoptera</taxon>
    </lineage>
</organism>
<evidence type="ECO:0000256" key="19">
    <source>
        <dbReference type="SAM" id="Phobius"/>
    </source>
</evidence>
<keyword evidence="11" id="KW-1278">Translocase</keyword>
<evidence type="ECO:0000256" key="2">
    <source>
        <dbReference type="ARBA" id="ARBA00007866"/>
    </source>
</evidence>
<dbReference type="GO" id="GO:0005507">
    <property type="term" value="F:copper ion binding"/>
    <property type="evidence" value="ECO:0007669"/>
    <property type="project" value="InterPro"/>
</dbReference>
<dbReference type="Pfam" id="PF00116">
    <property type="entry name" value="COX2"/>
    <property type="match status" value="1"/>
</dbReference>
<protein>
    <recommendedName>
        <fullName evidence="4 18">Cytochrome c oxidase subunit 2</fullName>
    </recommendedName>
</protein>
<dbReference type="PANTHER" id="PTHR22888:SF9">
    <property type="entry name" value="CYTOCHROME C OXIDASE SUBUNIT 2"/>
    <property type="match status" value="1"/>
</dbReference>
<evidence type="ECO:0000256" key="1">
    <source>
        <dbReference type="ARBA" id="ARBA00004448"/>
    </source>
</evidence>
<dbReference type="Gene3D" id="2.60.40.420">
    <property type="entry name" value="Cupredoxins - blue copper proteins"/>
    <property type="match status" value="1"/>
</dbReference>
<comment type="function">
    <text evidence="18">Component of the cytochrome c oxidase, the last enzyme in the mitochondrial electron transport chain which drives oxidative phosphorylation. The respiratory chain contains 3 multisubunit complexes succinate dehydrogenase (complex II, CII), ubiquinol-cytochrome c oxidoreductase (cytochrome b-c1 complex, complex III, CIII) and cytochrome c oxidase (complex IV, CIV), that cooperate to transfer electrons derived from NADH and succinate to molecular oxygen, creating an electrochemical gradient over the inner membrane that drives transmembrane transport and the ATP synthase. Cytochrome c oxidase is the component of the respiratory chain that catalyzes the reduction of oxygen to water. Electrons originating from reduced cytochrome c in the intermembrane space (IMS) are transferred via the dinuclear copper A center (CU(A)) of subunit 2 and heme A of subunit 1 to the active site in subunit 1, a binuclear center (BNC) formed by heme A3 and copper B (CU(B)). The BNC reduces molecular oxygen to 2 water molecules using 4 electrons from cytochrome c in the IMS and 4 protons from the mitochondrial matrix.</text>
</comment>
<dbReference type="InterPro" id="IPR014222">
    <property type="entry name" value="Cyt_c_oxidase_su2"/>
</dbReference>
<proteinExistence type="inferred from homology"/>
<dbReference type="NCBIfam" id="TIGR02866">
    <property type="entry name" value="CoxB"/>
    <property type="match status" value="1"/>
</dbReference>
<dbReference type="InterPro" id="IPR036257">
    <property type="entry name" value="Cyt_c_oxidase_su2_TM_sf"/>
</dbReference>
<evidence type="ECO:0000256" key="11">
    <source>
        <dbReference type="ARBA" id="ARBA00022967"/>
    </source>
</evidence>
<evidence type="ECO:0000259" key="21">
    <source>
        <dbReference type="PROSITE" id="PS50999"/>
    </source>
</evidence>
<dbReference type="InterPro" id="IPR034210">
    <property type="entry name" value="CcO_II_C"/>
</dbReference>
<feature type="domain" description="Cytochrome oxidase subunit II copper A binding" evidence="20">
    <location>
        <begin position="92"/>
        <end position="223"/>
    </location>
</feature>
<comment type="cofactor">
    <cofactor evidence="18">
        <name>Cu cation</name>
        <dbReference type="ChEBI" id="CHEBI:23378"/>
    </cofactor>
    <text evidence="18">Binds a copper A center.</text>
</comment>
<evidence type="ECO:0000256" key="17">
    <source>
        <dbReference type="ARBA" id="ARBA00049512"/>
    </source>
</evidence>
<keyword evidence="15 18" id="KW-0496">Mitochondrion</keyword>
<dbReference type="GO" id="GO:0004129">
    <property type="term" value="F:cytochrome-c oxidase activity"/>
    <property type="evidence" value="ECO:0007669"/>
    <property type="project" value="UniProtKB-EC"/>
</dbReference>
<dbReference type="Gene3D" id="1.10.287.90">
    <property type="match status" value="1"/>
</dbReference>
<evidence type="ECO:0000256" key="3">
    <source>
        <dbReference type="ARBA" id="ARBA00011164"/>
    </source>
</evidence>
<keyword evidence="16 18" id="KW-0472">Membrane</keyword>
<dbReference type="InterPro" id="IPR002429">
    <property type="entry name" value="CcO_II-like_C"/>
</dbReference>
<keyword evidence="5 18" id="KW-0813">Transport</keyword>
<evidence type="ECO:0000256" key="6">
    <source>
        <dbReference type="ARBA" id="ARBA00022660"/>
    </source>
</evidence>
<reference evidence="22" key="1">
    <citation type="journal article" date="2019" name="Mitochondrial DNA Part B Resour">
        <title>Phylogenetic relationship and characterization of the complete mitochondrial genome of the black citrus aphid, Aphis aurantii (Hemiptera: Aphididae).</title>
        <authorList>
            <person name="Wang Y."/>
            <person name="Ding M."/>
            <person name="Du Y."/>
            <person name="Huang A."/>
        </authorList>
    </citation>
    <scope>NUCLEOTIDE SEQUENCE</scope>
</reference>